<dbReference type="GeneID" id="9534366"/>
<dbReference type="OrthoDB" id="412814at2759"/>
<dbReference type="HOGENOM" id="CLU_217720_0_0_1"/>
<dbReference type="Proteomes" id="UP000008698">
    <property type="component" value="Unassembled WGS sequence"/>
</dbReference>
<sequence>MTSQPLPPLAEAKITTLPASAFYFPNFISEEEEASILQKVLVATT</sequence>
<dbReference type="KEGG" id="val:VDBG_08773"/>
<protein>
    <submittedName>
        <fullName evidence="1">ALKBH6 protein</fullName>
    </submittedName>
</protein>
<evidence type="ECO:0000313" key="2">
    <source>
        <dbReference type="Proteomes" id="UP000008698"/>
    </source>
</evidence>
<evidence type="ECO:0000313" key="1">
    <source>
        <dbReference type="EMBL" id="EEY22663.1"/>
    </source>
</evidence>
<dbReference type="AlphaFoldDB" id="C9SV48"/>
<proteinExistence type="predicted"/>
<dbReference type="RefSeq" id="XP_003000977.1">
    <property type="nucleotide sequence ID" value="XM_003000931.1"/>
</dbReference>
<organism evidence="2">
    <name type="scientific">Verticillium alfalfae (strain VaMs.102 / ATCC MYA-4576 / FGSC 10136)</name>
    <name type="common">Verticillium wilt of alfalfa</name>
    <name type="synonym">Verticillium albo-atrum</name>
    <dbReference type="NCBI Taxonomy" id="526221"/>
    <lineage>
        <taxon>Eukaryota</taxon>
        <taxon>Fungi</taxon>
        <taxon>Dikarya</taxon>
        <taxon>Ascomycota</taxon>
        <taxon>Pezizomycotina</taxon>
        <taxon>Sordariomycetes</taxon>
        <taxon>Hypocreomycetidae</taxon>
        <taxon>Glomerellales</taxon>
        <taxon>Plectosphaerellaceae</taxon>
        <taxon>Verticillium</taxon>
    </lineage>
</organism>
<reference evidence="2" key="1">
    <citation type="journal article" date="2011" name="PLoS Pathog.">
        <title>Comparative genomics yields insights into niche adaptation of plant vascular wilt pathogens.</title>
        <authorList>
            <person name="Klosterman S.J."/>
            <person name="Subbarao K.V."/>
            <person name="Kang S."/>
            <person name="Veronese P."/>
            <person name="Gold S.E."/>
            <person name="Thomma B.P.H.J."/>
            <person name="Chen Z."/>
            <person name="Henrissat B."/>
            <person name="Lee Y.-H."/>
            <person name="Park J."/>
            <person name="Garcia-Pedrajas M.D."/>
            <person name="Barbara D.J."/>
            <person name="Anchieta A."/>
            <person name="de Jonge R."/>
            <person name="Santhanam P."/>
            <person name="Maruthachalam K."/>
            <person name="Atallah Z."/>
            <person name="Amyotte S.G."/>
            <person name="Paz Z."/>
            <person name="Inderbitzin P."/>
            <person name="Hayes R.J."/>
            <person name="Heiman D.I."/>
            <person name="Young S."/>
            <person name="Zeng Q."/>
            <person name="Engels R."/>
            <person name="Galagan J."/>
            <person name="Cuomo C.A."/>
            <person name="Dobinson K.F."/>
            <person name="Ma L.-J."/>
        </authorList>
    </citation>
    <scope>NUCLEOTIDE SEQUENCE [LARGE SCALE GENOMIC DNA]</scope>
    <source>
        <strain evidence="2">VaMs.102 / ATCC MYA-4576 / FGSC 10136</strain>
    </source>
</reference>
<accession>C9SV48</accession>
<gene>
    <name evidence="1" type="ORF">VDBG_08773</name>
</gene>
<keyword evidence="2" id="KW-1185">Reference proteome</keyword>
<name>C9SV48_VERA1</name>
<dbReference type="EMBL" id="DS985226">
    <property type="protein sequence ID" value="EEY22663.1"/>
    <property type="molecule type" value="Genomic_DNA"/>
</dbReference>
<dbReference type="STRING" id="526221.C9SV48"/>